<keyword evidence="5 7" id="KW-0539">Nucleus</keyword>
<evidence type="ECO:0000256" key="2">
    <source>
        <dbReference type="ARBA" id="ARBA00022473"/>
    </source>
</evidence>
<dbReference type="FunFam" id="1.10.10.60:FF:000315">
    <property type="entry name" value="NK1 homeobox 2"/>
    <property type="match status" value="1"/>
</dbReference>
<dbReference type="SMART" id="SM00389">
    <property type="entry name" value="HOX"/>
    <property type="match status" value="1"/>
</dbReference>
<feature type="region of interest" description="Disordered" evidence="9">
    <location>
        <begin position="254"/>
        <end position="276"/>
    </location>
</feature>
<feature type="region of interest" description="Disordered" evidence="9">
    <location>
        <begin position="132"/>
        <end position="200"/>
    </location>
</feature>
<evidence type="ECO:0000256" key="6">
    <source>
        <dbReference type="ARBA" id="ARBA00061009"/>
    </source>
</evidence>
<comment type="similarity">
    <text evidence="6">Belongs to the NK-1 homeobox family.</text>
</comment>
<reference evidence="11" key="1">
    <citation type="submission" date="2020-11" db="EMBL/GenBank/DDBJ databases">
        <authorList>
            <person name="Tran Van P."/>
        </authorList>
    </citation>
    <scope>NUCLEOTIDE SEQUENCE</scope>
</reference>
<sequence>MNDENVINKPSIPFSITSILNRDDPVSKFSKPDANPSIESVLTCRPQPIISSTSLVPTVFGTTCHLSPGHHLGRKQTPWYPWAVASGVLSGEHSHQQTSSSHLFRDFKNSVCEMYNSAKDSHSELTLEMDSRVMSPMESSDKESSNLSSNDVSPNSTTSMTTNSKNCGPNNDNNNNCSSSNSNKKKKSLNDSKSGKPRRARTAFTYEQLVALENKFKTTRYLSVCERLNLALSLRLTETQVKIWFQNRRTKWKKQNPGMDANSPTIPQSPNGSVCGPMQSGSPSFVSGAYPTAALLYASQLSQSQLSPFMNASGASLSFPAAAAVLSSAAQHFGHHPLMHHLGHT</sequence>
<dbReference type="GO" id="GO:0030154">
    <property type="term" value="P:cell differentiation"/>
    <property type="evidence" value="ECO:0007669"/>
    <property type="project" value="TreeGrafter"/>
</dbReference>
<organism evidence="11">
    <name type="scientific">Oppiella nova</name>
    <dbReference type="NCBI Taxonomy" id="334625"/>
    <lineage>
        <taxon>Eukaryota</taxon>
        <taxon>Metazoa</taxon>
        <taxon>Ecdysozoa</taxon>
        <taxon>Arthropoda</taxon>
        <taxon>Chelicerata</taxon>
        <taxon>Arachnida</taxon>
        <taxon>Acari</taxon>
        <taxon>Acariformes</taxon>
        <taxon>Sarcoptiformes</taxon>
        <taxon>Oribatida</taxon>
        <taxon>Brachypylina</taxon>
        <taxon>Oppioidea</taxon>
        <taxon>Oppiidae</taxon>
        <taxon>Oppiella</taxon>
    </lineage>
</organism>
<evidence type="ECO:0000256" key="9">
    <source>
        <dbReference type="SAM" id="MobiDB-lite"/>
    </source>
</evidence>
<dbReference type="InterPro" id="IPR050394">
    <property type="entry name" value="Homeobox_NK-like"/>
</dbReference>
<dbReference type="PANTHER" id="PTHR24340">
    <property type="entry name" value="HOMEOBOX PROTEIN NKX"/>
    <property type="match status" value="1"/>
</dbReference>
<dbReference type="AlphaFoldDB" id="A0A7R9LI50"/>
<keyword evidence="3 7" id="KW-0238">DNA-binding</keyword>
<keyword evidence="4 7" id="KW-0371">Homeobox</keyword>
<evidence type="ECO:0000256" key="5">
    <source>
        <dbReference type="ARBA" id="ARBA00023242"/>
    </source>
</evidence>
<dbReference type="CDD" id="cd00086">
    <property type="entry name" value="homeodomain"/>
    <property type="match status" value="1"/>
</dbReference>
<evidence type="ECO:0000256" key="7">
    <source>
        <dbReference type="PROSITE-ProRule" id="PRU00108"/>
    </source>
</evidence>
<name>A0A7R9LI50_9ACAR</name>
<dbReference type="GO" id="GO:0000978">
    <property type="term" value="F:RNA polymerase II cis-regulatory region sequence-specific DNA binding"/>
    <property type="evidence" value="ECO:0007669"/>
    <property type="project" value="TreeGrafter"/>
</dbReference>
<protein>
    <recommendedName>
        <fullName evidence="10">Homeobox domain-containing protein</fullName>
    </recommendedName>
</protein>
<dbReference type="EMBL" id="CAJPVJ010000820">
    <property type="protein sequence ID" value="CAG2163477.1"/>
    <property type="molecule type" value="Genomic_DNA"/>
</dbReference>
<dbReference type="InterPro" id="IPR009057">
    <property type="entry name" value="Homeodomain-like_sf"/>
</dbReference>
<comment type="subcellular location">
    <subcellularLocation>
        <location evidence="1 7 8">Nucleus</location>
    </subcellularLocation>
</comment>
<evidence type="ECO:0000259" key="10">
    <source>
        <dbReference type="PROSITE" id="PS50071"/>
    </source>
</evidence>
<keyword evidence="2" id="KW-0217">Developmental protein</keyword>
<dbReference type="GO" id="GO:0005634">
    <property type="term" value="C:nucleus"/>
    <property type="evidence" value="ECO:0007669"/>
    <property type="project" value="UniProtKB-SubCell"/>
</dbReference>
<dbReference type="PRINTS" id="PR00024">
    <property type="entry name" value="HOMEOBOX"/>
</dbReference>
<proteinExistence type="inferred from homology"/>
<evidence type="ECO:0000313" key="12">
    <source>
        <dbReference type="Proteomes" id="UP000728032"/>
    </source>
</evidence>
<evidence type="ECO:0000313" key="11">
    <source>
        <dbReference type="EMBL" id="CAD7641344.1"/>
    </source>
</evidence>
<dbReference type="PROSITE" id="PS50071">
    <property type="entry name" value="HOMEOBOX_2"/>
    <property type="match status" value="1"/>
</dbReference>
<dbReference type="InterPro" id="IPR020479">
    <property type="entry name" value="HD_metazoa"/>
</dbReference>
<dbReference type="PROSITE" id="PS00027">
    <property type="entry name" value="HOMEOBOX_1"/>
    <property type="match status" value="1"/>
</dbReference>
<dbReference type="InterPro" id="IPR001356">
    <property type="entry name" value="HD"/>
</dbReference>
<dbReference type="Proteomes" id="UP000728032">
    <property type="component" value="Unassembled WGS sequence"/>
</dbReference>
<accession>A0A7R9LI50</accession>
<dbReference type="OrthoDB" id="6159439at2759"/>
<dbReference type="PANTHER" id="PTHR24340:SF37">
    <property type="entry name" value="HOMEOBOX PROTEIN SLOU"/>
    <property type="match status" value="1"/>
</dbReference>
<dbReference type="GO" id="GO:0000981">
    <property type="term" value="F:DNA-binding transcription factor activity, RNA polymerase II-specific"/>
    <property type="evidence" value="ECO:0007669"/>
    <property type="project" value="InterPro"/>
</dbReference>
<feature type="DNA-binding region" description="Homeobox" evidence="7">
    <location>
        <begin position="197"/>
        <end position="256"/>
    </location>
</feature>
<dbReference type="Pfam" id="PF00046">
    <property type="entry name" value="Homeodomain"/>
    <property type="match status" value="1"/>
</dbReference>
<evidence type="ECO:0000256" key="3">
    <source>
        <dbReference type="ARBA" id="ARBA00023125"/>
    </source>
</evidence>
<feature type="non-terminal residue" evidence="11">
    <location>
        <position position="1"/>
    </location>
</feature>
<evidence type="ECO:0000256" key="1">
    <source>
        <dbReference type="ARBA" id="ARBA00004123"/>
    </source>
</evidence>
<evidence type="ECO:0000256" key="4">
    <source>
        <dbReference type="ARBA" id="ARBA00023155"/>
    </source>
</evidence>
<dbReference type="SUPFAM" id="SSF46689">
    <property type="entry name" value="Homeodomain-like"/>
    <property type="match status" value="1"/>
</dbReference>
<dbReference type="Gene3D" id="1.10.10.60">
    <property type="entry name" value="Homeodomain-like"/>
    <property type="match status" value="1"/>
</dbReference>
<feature type="compositionally biased region" description="Polar residues" evidence="9">
    <location>
        <begin position="262"/>
        <end position="272"/>
    </location>
</feature>
<dbReference type="EMBL" id="OC915645">
    <property type="protein sequence ID" value="CAD7641344.1"/>
    <property type="molecule type" value="Genomic_DNA"/>
</dbReference>
<keyword evidence="12" id="KW-1185">Reference proteome</keyword>
<evidence type="ECO:0000256" key="8">
    <source>
        <dbReference type="RuleBase" id="RU000682"/>
    </source>
</evidence>
<feature type="domain" description="Homeobox" evidence="10">
    <location>
        <begin position="195"/>
        <end position="255"/>
    </location>
</feature>
<gene>
    <name evidence="11" type="ORF">ONB1V03_LOCUS3051</name>
</gene>
<dbReference type="InterPro" id="IPR017970">
    <property type="entry name" value="Homeobox_CS"/>
</dbReference>
<feature type="compositionally biased region" description="Low complexity" evidence="9">
    <location>
        <begin position="145"/>
        <end position="182"/>
    </location>
</feature>